<evidence type="ECO:0000256" key="1">
    <source>
        <dbReference type="ARBA" id="ARBA00004141"/>
    </source>
</evidence>
<comment type="subcellular location">
    <subcellularLocation>
        <location evidence="1">Membrane</location>
        <topology evidence="1">Multi-pass membrane protein</topology>
    </subcellularLocation>
</comment>
<reference evidence="7 9" key="2">
    <citation type="journal article" date="2018" name="Plant J.">
        <title>The Physcomitrella patens chromosome-scale assembly reveals moss genome structure and evolution.</title>
        <authorList>
            <person name="Lang D."/>
            <person name="Ullrich K.K."/>
            <person name="Murat F."/>
            <person name="Fuchs J."/>
            <person name="Jenkins J."/>
            <person name="Haas F.B."/>
            <person name="Piednoel M."/>
            <person name="Gundlach H."/>
            <person name="Van Bel M."/>
            <person name="Meyberg R."/>
            <person name="Vives C."/>
            <person name="Morata J."/>
            <person name="Symeonidi A."/>
            <person name="Hiss M."/>
            <person name="Muchero W."/>
            <person name="Kamisugi Y."/>
            <person name="Saleh O."/>
            <person name="Blanc G."/>
            <person name="Decker E.L."/>
            <person name="van Gessel N."/>
            <person name="Grimwood J."/>
            <person name="Hayes R.D."/>
            <person name="Graham S.W."/>
            <person name="Gunter L.E."/>
            <person name="McDaniel S.F."/>
            <person name="Hoernstein S.N.W."/>
            <person name="Larsson A."/>
            <person name="Li F.W."/>
            <person name="Perroud P.F."/>
            <person name="Phillips J."/>
            <person name="Ranjan P."/>
            <person name="Rokshar D.S."/>
            <person name="Rothfels C.J."/>
            <person name="Schneider L."/>
            <person name="Shu S."/>
            <person name="Stevenson D.W."/>
            <person name="Thummler F."/>
            <person name="Tillich M."/>
            <person name="Villarreal Aguilar J.C."/>
            <person name="Widiez T."/>
            <person name="Wong G.K."/>
            <person name="Wymore A."/>
            <person name="Zhang Y."/>
            <person name="Zimmer A.D."/>
            <person name="Quatrano R.S."/>
            <person name="Mayer K.F.X."/>
            <person name="Goodstein D."/>
            <person name="Casacuberta J.M."/>
            <person name="Vandepoele K."/>
            <person name="Reski R."/>
            <person name="Cuming A.C."/>
            <person name="Tuskan G.A."/>
            <person name="Maumus F."/>
            <person name="Salse J."/>
            <person name="Schmutz J."/>
            <person name="Rensing S.A."/>
        </authorList>
    </citation>
    <scope>NUCLEOTIDE SEQUENCE [LARGE SCALE GENOMIC DNA]</scope>
    <source>
        <strain evidence="8 9">cv. Gransden 2004</strain>
    </source>
</reference>
<reference evidence="7 9" key="1">
    <citation type="journal article" date="2008" name="Science">
        <title>The Physcomitrella genome reveals evolutionary insights into the conquest of land by plants.</title>
        <authorList>
            <person name="Rensing S."/>
            <person name="Lang D."/>
            <person name="Zimmer A."/>
            <person name="Terry A."/>
            <person name="Salamov A."/>
            <person name="Shapiro H."/>
            <person name="Nishiyama T."/>
            <person name="Perroud P.-F."/>
            <person name="Lindquist E."/>
            <person name="Kamisugi Y."/>
            <person name="Tanahashi T."/>
            <person name="Sakakibara K."/>
            <person name="Fujita T."/>
            <person name="Oishi K."/>
            <person name="Shin-I T."/>
            <person name="Kuroki Y."/>
            <person name="Toyoda A."/>
            <person name="Suzuki Y."/>
            <person name="Hashimoto A."/>
            <person name="Yamaguchi K."/>
            <person name="Sugano A."/>
            <person name="Kohara Y."/>
            <person name="Fujiyama A."/>
            <person name="Anterola A."/>
            <person name="Aoki S."/>
            <person name="Ashton N."/>
            <person name="Barbazuk W.B."/>
            <person name="Barker E."/>
            <person name="Bennetzen J."/>
            <person name="Bezanilla M."/>
            <person name="Blankenship R."/>
            <person name="Cho S.H."/>
            <person name="Dutcher S."/>
            <person name="Estelle M."/>
            <person name="Fawcett J.A."/>
            <person name="Gundlach H."/>
            <person name="Hanada K."/>
            <person name="Heyl A."/>
            <person name="Hicks K.A."/>
            <person name="Hugh J."/>
            <person name="Lohr M."/>
            <person name="Mayer K."/>
            <person name="Melkozernov A."/>
            <person name="Murata T."/>
            <person name="Nelson D."/>
            <person name="Pils B."/>
            <person name="Prigge M."/>
            <person name="Reiss B."/>
            <person name="Renner T."/>
            <person name="Rombauts S."/>
            <person name="Rushton P."/>
            <person name="Sanderfoot A."/>
            <person name="Schween G."/>
            <person name="Shiu S.-H."/>
            <person name="Stueber K."/>
            <person name="Theodoulou F.L."/>
            <person name="Tu H."/>
            <person name="Van de Peer Y."/>
            <person name="Verrier P.J."/>
            <person name="Waters E."/>
            <person name="Wood A."/>
            <person name="Yang L."/>
            <person name="Cove D."/>
            <person name="Cuming A."/>
            <person name="Hasebe M."/>
            <person name="Lucas S."/>
            <person name="Mishler D.B."/>
            <person name="Reski R."/>
            <person name="Grigoriev I."/>
            <person name="Quatrano R.S."/>
            <person name="Boore J.L."/>
        </authorList>
    </citation>
    <scope>NUCLEOTIDE SEQUENCE [LARGE SCALE GENOMIC DNA]</scope>
    <source>
        <strain evidence="8 9">cv. Gransden 2004</strain>
    </source>
</reference>
<dbReference type="AlphaFoldDB" id="A0A2K1JZE9"/>
<dbReference type="NCBIfam" id="TIGR00797">
    <property type="entry name" value="matE"/>
    <property type="match status" value="1"/>
</dbReference>
<dbReference type="STRING" id="3218.A0A2K1JZE9"/>
<feature type="transmembrane region" description="Helical" evidence="6">
    <location>
        <begin position="188"/>
        <end position="206"/>
    </location>
</feature>
<keyword evidence="4 6" id="KW-1133">Transmembrane helix</keyword>
<feature type="transmembrane region" description="Helical" evidence="6">
    <location>
        <begin position="326"/>
        <end position="346"/>
    </location>
</feature>
<dbReference type="PANTHER" id="PTHR11206">
    <property type="entry name" value="MULTIDRUG RESISTANCE PROTEIN"/>
    <property type="match status" value="1"/>
</dbReference>
<feature type="transmembrane region" description="Helical" evidence="6">
    <location>
        <begin position="287"/>
        <end position="306"/>
    </location>
</feature>
<feature type="transmembrane region" description="Helical" evidence="6">
    <location>
        <begin position="367"/>
        <end position="388"/>
    </location>
</feature>
<keyword evidence="9" id="KW-1185">Reference proteome</keyword>
<keyword evidence="5 6" id="KW-0472">Membrane</keyword>
<accession>A0A2K1JZE9</accession>
<evidence type="ECO:0000256" key="2">
    <source>
        <dbReference type="ARBA" id="ARBA00010199"/>
    </source>
</evidence>
<dbReference type="EnsemblPlants" id="Pp3c10_17490V3.3">
    <property type="protein sequence ID" value="Pp3c10_17490V3.3"/>
    <property type="gene ID" value="Pp3c10_17490"/>
</dbReference>
<dbReference type="GO" id="GO:0015297">
    <property type="term" value="F:antiporter activity"/>
    <property type="evidence" value="ECO:0007669"/>
    <property type="project" value="InterPro"/>
</dbReference>
<dbReference type="Gramene" id="Pp3c10_17490V3.2">
    <property type="protein sequence ID" value="Pp3c10_17490V3.2"/>
    <property type="gene ID" value="Pp3c10_17490"/>
</dbReference>
<proteinExistence type="inferred from homology"/>
<keyword evidence="3 6" id="KW-0812">Transmembrane</keyword>
<feature type="transmembrane region" description="Helical" evidence="6">
    <location>
        <begin position="149"/>
        <end position="168"/>
    </location>
</feature>
<name>A0A2K1JZE9_PHYPA</name>
<dbReference type="Proteomes" id="UP000006727">
    <property type="component" value="Chromosome 10"/>
</dbReference>
<evidence type="ECO:0000313" key="8">
    <source>
        <dbReference type="EnsemblPlants" id="Pp3c10_17490V3.1"/>
    </source>
</evidence>
<comment type="similarity">
    <text evidence="2 6">Belongs to the multi antimicrobial extrusion (MATE) (TC 2.A.66.1) family.</text>
</comment>
<feature type="transmembrane region" description="Helical" evidence="6">
    <location>
        <begin position="218"/>
        <end position="237"/>
    </location>
</feature>
<reference evidence="8" key="3">
    <citation type="submission" date="2020-12" db="UniProtKB">
        <authorList>
            <consortium name="EnsemblPlants"/>
        </authorList>
    </citation>
    <scope>IDENTIFICATION</scope>
</reference>
<gene>
    <name evidence="8" type="primary">LOC112287403</name>
    <name evidence="7" type="ORF">PHYPA_014022</name>
</gene>
<organism evidence="7">
    <name type="scientific">Physcomitrium patens</name>
    <name type="common">Spreading-leaved earth moss</name>
    <name type="synonym">Physcomitrella patens</name>
    <dbReference type="NCBI Taxonomy" id="3218"/>
    <lineage>
        <taxon>Eukaryota</taxon>
        <taxon>Viridiplantae</taxon>
        <taxon>Streptophyta</taxon>
        <taxon>Embryophyta</taxon>
        <taxon>Bryophyta</taxon>
        <taxon>Bryophytina</taxon>
        <taxon>Bryopsida</taxon>
        <taxon>Funariidae</taxon>
        <taxon>Funariales</taxon>
        <taxon>Funariaceae</taxon>
        <taxon>Physcomitrium</taxon>
    </lineage>
</organism>
<dbReference type="RefSeq" id="XP_073392646.1">
    <property type="nucleotide sequence ID" value="XM_073536545.1"/>
</dbReference>
<dbReference type="GO" id="GO:0022857">
    <property type="term" value="F:transmembrane transporter activity"/>
    <property type="evidence" value="ECO:0000318"/>
    <property type="project" value="GO_Central"/>
</dbReference>
<dbReference type="InterPro" id="IPR002528">
    <property type="entry name" value="MATE_fam"/>
</dbReference>
<feature type="transmembrane region" description="Helical" evidence="6">
    <location>
        <begin position="69"/>
        <end position="93"/>
    </location>
</feature>
<evidence type="ECO:0000256" key="5">
    <source>
        <dbReference type="ARBA" id="ARBA00023136"/>
    </source>
</evidence>
<evidence type="ECO:0000313" key="9">
    <source>
        <dbReference type="Proteomes" id="UP000006727"/>
    </source>
</evidence>
<feature type="transmembrane region" description="Helical" evidence="6">
    <location>
        <begin position="447"/>
        <end position="464"/>
    </location>
</feature>
<dbReference type="GO" id="GO:0016020">
    <property type="term" value="C:membrane"/>
    <property type="evidence" value="ECO:0000318"/>
    <property type="project" value="GO_Central"/>
</dbReference>
<dbReference type="GO" id="GO:1990961">
    <property type="term" value="P:xenobiotic detoxification by transmembrane export across the plasma membrane"/>
    <property type="evidence" value="ECO:0007669"/>
    <property type="project" value="InterPro"/>
</dbReference>
<dbReference type="OrthoDB" id="2126698at2759"/>
<sequence>MTIGKEFTEPLINGELNPPPITPAVFTIAENYIAVTRPLSDGLGNNPVSHDPEEKATSQWVWGEVREQCWLAGPIMVMYMLHYIMAMAATIYVGHLGSFPLAAVTLANTFCSLTGFTVLAGLSSALETLCGQAYGAKQYHLLGIYLQRAAFFLTVCAAVPIALIWLNMERILVAMGQDPEIAHAAHTYAFWLYPILILYSIFFPVIKFFQTQGAVFELMVCSAMTVLFHVPLCWFIIDKLNVGYKGAALATNISMLIDLSFCFAFIRFSPRFEKTFSSFSWDAFQELGEFFSLALPSATMMCLEHWSFEILTFLAGVLPNSKLNISSFAICMGLLSLANMTTLAFGSATSVRVSNELGAGKAHSARLVVAVSVALGIVYGCVMASLIYSLRDVWGWAFTNDFEVVNHVAHDAPHLAILAILYGIGAILSGVVRGIGFQRTGAIANLGAYYAIGLPVAFISVFVFRSDSWGLWLGMGCGLVIQVICFMYIILCTSWDQLAEEAMLRSLSFDSRLPILAPPVTKPLLEDSRSLEDNQRFSTQS</sequence>
<dbReference type="RefSeq" id="XP_073392645.1">
    <property type="nucleotide sequence ID" value="XM_073536544.1"/>
</dbReference>
<dbReference type="CDD" id="cd13132">
    <property type="entry name" value="MATE_eukaryotic"/>
    <property type="match status" value="1"/>
</dbReference>
<dbReference type="EMBL" id="ABEU02000010">
    <property type="protein sequence ID" value="PNR46902.1"/>
    <property type="molecule type" value="Genomic_DNA"/>
</dbReference>
<dbReference type="Gramene" id="Pp3c10_17490V3.1">
    <property type="protein sequence ID" value="Pp3c10_17490V3.1"/>
    <property type="gene ID" value="Pp3c10_17490"/>
</dbReference>
<dbReference type="EnsemblPlants" id="Pp3c10_17490V3.2">
    <property type="protein sequence ID" value="Pp3c10_17490V3.2"/>
    <property type="gene ID" value="Pp3c10_17490"/>
</dbReference>
<protein>
    <recommendedName>
        <fullName evidence="6">Protein DETOXIFICATION</fullName>
    </recommendedName>
    <alternativeName>
        <fullName evidence="6">Multidrug and toxic compound extrusion protein</fullName>
    </alternativeName>
</protein>
<feature type="transmembrane region" description="Helical" evidence="6">
    <location>
        <begin position="243"/>
        <end position="266"/>
    </location>
</feature>
<dbReference type="EnsemblPlants" id="Pp3c10_17490V3.1">
    <property type="protein sequence ID" value="Pp3c10_17490V3.1"/>
    <property type="gene ID" value="Pp3c10_17490"/>
</dbReference>
<feature type="transmembrane region" description="Helical" evidence="6">
    <location>
        <begin position="415"/>
        <end position="435"/>
    </location>
</feature>
<evidence type="ECO:0000256" key="4">
    <source>
        <dbReference type="ARBA" id="ARBA00022989"/>
    </source>
</evidence>
<evidence type="ECO:0000256" key="6">
    <source>
        <dbReference type="RuleBase" id="RU004914"/>
    </source>
</evidence>
<evidence type="ECO:0000313" key="7">
    <source>
        <dbReference type="EMBL" id="PNR46902.1"/>
    </source>
</evidence>
<feature type="transmembrane region" description="Helical" evidence="6">
    <location>
        <begin position="470"/>
        <end position="491"/>
    </location>
</feature>
<dbReference type="GeneID" id="112287403"/>
<dbReference type="GO" id="GO:0042910">
    <property type="term" value="F:xenobiotic transmembrane transporter activity"/>
    <property type="evidence" value="ECO:0007669"/>
    <property type="project" value="InterPro"/>
</dbReference>
<dbReference type="Pfam" id="PF01554">
    <property type="entry name" value="MatE"/>
    <property type="match status" value="2"/>
</dbReference>
<feature type="transmembrane region" description="Helical" evidence="6">
    <location>
        <begin position="99"/>
        <end position="122"/>
    </location>
</feature>
<evidence type="ECO:0000256" key="3">
    <source>
        <dbReference type="ARBA" id="ARBA00022692"/>
    </source>
</evidence>
<dbReference type="PaxDb" id="3218-PP1S181_24V6.1"/>
<dbReference type="InterPro" id="IPR045069">
    <property type="entry name" value="MATE_euk"/>
</dbReference>
<dbReference type="Gramene" id="Pp3c10_17490V3.3">
    <property type="protein sequence ID" value="Pp3c10_17490V3.3"/>
    <property type="gene ID" value="Pp3c10_17490"/>
</dbReference>